<feature type="signal peptide" evidence="1">
    <location>
        <begin position="1"/>
        <end position="21"/>
    </location>
</feature>
<name>A0A0L0CT88_LUCCU</name>
<proteinExistence type="predicted"/>
<dbReference type="SUPFAM" id="SSF57625">
    <property type="entry name" value="Invertebrate chitin-binding proteins"/>
    <property type="match status" value="1"/>
</dbReference>
<dbReference type="EMBL" id="JRES01000045">
    <property type="protein sequence ID" value="KNC34629.1"/>
    <property type="molecule type" value="Genomic_DNA"/>
</dbReference>
<evidence type="ECO:0000256" key="1">
    <source>
        <dbReference type="SAM" id="SignalP"/>
    </source>
</evidence>
<keyword evidence="4" id="KW-1185">Reference proteome</keyword>
<reference evidence="3 4" key="1">
    <citation type="journal article" date="2015" name="Nat. Commun.">
        <title>Lucilia cuprina genome unlocks parasitic fly biology to underpin future interventions.</title>
        <authorList>
            <person name="Anstead C.A."/>
            <person name="Korhonen P.K."/>
            <person name="Young N.D."/>
            <person name="Hall R.S."/>
            <person name="Jex A.R."/>
            <person name="Murali S.C."/>
            <person name="Hughes D.S."/>
            <person name="Lee S.F."/>
            <person name="Perry T."/>
            <person name="Stroehlein A.J."/>
            <person name="Ansell B.R."/>
            <person name="Breugelmans B."/>
            <person name="Hofmann A."/>
            <person name="Qu J."/>
            <person name="Dugan S."/>
            <person name="Lee S.L."/>
            <person name="Chao H."/>
            <person name="Dinh H."/>
            <person name="Han Y."/>
            <person name="Doddapaneni H.V."/>
            <person name="Worley K.C."/>
            <person name="Muzny D.M."/>
            <person name="Ioannidis P."/>
            <person name="Waterhouse R.M."/>
            <person name="Zdobnov E.M."/>
            <person name="James P.J."/>
            <person name="Bagnall N.H."/>
            <person name="Kotze A.C."/>
            <person name="Gibbs R.A."/>
            <person name="Richards S."/>
            <person name="Batterham P."/>
            <person name="Gasser R.B."/>
        </authorList>
    </citation>
    <scope>NUCLEOTIDE SEQUENCE [LARGE SCALE GENOMIC DNA]</scope>
    <source>
        <strain evidence="3 4">LS</strain>
        <tissue evidence="3">Full body</tissue>
    </source>
</reference>
<keyword evidence="1" id="KW-0732">Signal</keyword>
<sequence>MFIKILTLLVLMAFYVPKISAKVQGAKDINTQEEEALKNIIYPLCLPSQTYQIPYPFNCYYYYECINGVVKIKRCPLGLAFDWVQLRCVPKAEVICGTFIN</sequence>
<dbReference type="Gene3D" id="2.170.140.10">
    <property type="entry name" value="Chitin binding domain"/>
    <property type="match status" value="1"/>
</dbReference>
<feature type="chain" id="PRO_5005536560" description="Chitin-binding type-2 domain-containing protein" evidence="1">
    <location>
        <begin position="22"/>
        <end position="101"/>
    </location>
</feature>
<comment type="caution">
    <text evidence="3">The sequence shown here is derived from an EMBL/GenBank/DDBJ whole genome shotgun (WGS) entry which is preliminary data.</text>
</comment>
<dbReference type="Pfam" id="PF01607">
    <property type="entry name" value="CBM_14"/>
    <property type="match status" value="1"/>
</dbReference>
<evidence type="ECO:0000313" key="3">
    <source>
        <dbReference type="EMBL" id="KNC34629.1"/>
    </source>
</evidence>
<dbReference type="InterPro" id="IPR002557">
    <property type="entry name" value="Chitin-bd_dom"/>
</dbReference>
<evidence type="ECO:0000313" key="4">
    <source>
        <dbReference type="Proteomes" id="UP000037069"/>
    </source>
</evidence>
<feature type="domain" description="Chitin-binding type-2" evidence="2">
    <location>
        <begin position="42"/>
        <end position="98"/>
    </location>
</feature>
<dbReference type="AlphaFoldDB" id="A0A0L0CT88"/>
<accession>A0A0L0CT88</accession>
<dbReference type="OrthoDB" id="6020543at2759"/>
<dbReference type="GO" id="GO:0008061">
    <property type="term" value="F:chitin binding"/>
    <property type="evidence" value="ECO:0007669"/>
    <property type="project" value="InterPro"/>
</dbReference>
<dbReference type="Proteomes" id="UP000037069">
    <property type="component" value="Unassembled WGS sequence"/>
</dbReference>
<dbReference type="GO" id="GO:0005576">
    <property type="term" value="C:extracellular region"/>
    <property type="evidence" value="ECO:0007669"/>
    <property type="project" value="InterPro"/>
</dbReference>
<dbReference type="PROSITE" id="PS50940">
    <property type="entry name" value="CHIT_BIND_II"/>
    <property type="match status" value="1"/>
</dbReference>
<dbReference type="InterPro" id="IPR036508">
    <property type="entry name" value="Chitin-bd_dom_sf"/>
</dbReference>
<organism evidence="3 4">
    <name type="scientific">Lucilia cuprina</name>
    <name type="common">Green bottle fly</name>
    <name type="synonym">Australian sheep blowfly</name>
    <dbReference type="NCBI Taxonomy" id="7375"/>
    <lineage>
        <taxon>Eukaryota</taxon>
        <taxon>Metazoa</taxon>
        <taxon>Ecdysozoa</taxon>
        <taxon>Arthropoda</taxon>
        <taxon>Hexapoda</taxon>
        <taxon>Insecta</taxon>
        <taxon>Pterygota</taxon>
        <taxon>Neoptera</taxon>
        <taxon>Endopterygota</taxon>
        <taxon>Diptera</taxon>
        <taxon>Brachycera</taxon>
        <taxon>Muscomorpha</taxon>
        <taxon>Oestroidea</taxon>
        <taxon>Calliphoridae</taxon>
        <taxon>Luciliinae</taxon>
        <taxon>Lucilia</taxon>
    </lineage>
</organism>
<evidence type="ECO:0000259" key="2">
    <source>
        <dbReference type="PROSITE" id="PS50940"/>
    </source>
</evidence>
<gene>
    <name evidence="3" type="ORF">FF38_09673</name>
</gene>
<dbReference type="SMART" id="SM00494">
    <property type="entry name" value="ChtBD2"/>
    <property type="match status" value="1"/>
</dbReference>
<protein>
    <recommendedName>
        <fullName evidence="2">Chitin-binding type-2 domain-containing protein</fullName>
    </recommendedName>
</protein>